<comment type="caution">
    <text evidence="2">The sequence shown here is derived from an EMBL/GenBank/DDBJ whole genome shotgun (WGS) entry which is preliminary data.</text>
</comment>
<feature type="region of interest" description="Disordered" evidence="1">
    <location>
        <begin position="102"/>
        <end position="145"/>
    </location>
</feature>
<name>A0AAD7IPP2_9AGAR</name>
<feature type="compositionally biased region" description="Basic and acidic residues" evidence="1">
    <location>
        <begin position="116"/>
        <end position="125"/>
    </location>
</feature>
<reference evidence="2" key="1">
    <citation type="submission" date="2023-03" db="EMBL/GenBank/DDBJ databases">
        <title>Massive genome expansion in bonnet fungi (Mycena s.s.) driven by repeated elements and novel gene families across ecological guilds.</title>
        <authorList>
            <consortium name="Lawrence Berkeley National Laboratory"/>
            <person name="Harder C.B."/>
            <person name="Miyauchi S."/>
            <person name="Viragh M."/>
            <person name="Kuo A."/>
            <person name="Thoen E."/>
            <person name="Andreopoulos B."/>
            <person name="Lu D."/>
            <person name="Skrede I."/>
            <person name="Drula E."/>
            <person name="Henrissat B."/>
            <person name="Morin E."/>
            <person name="Kohler A."/>
            <person name="Barry K."/>
            <person name="LaButti K."/>
            <person name="Morin E."/>
            <person name="Salamov A."/>
            <person name="Lipzen A."/>
            <person name="Mereny Z."/>
            <person name="Hegedus B."/>
            <person name="Baldrian P."/>
            <person name="Stursova M."/>
            <person name="Weitz H."/>
            <person name="Taylor A."/>
            <person name="Grigoriev I.V."/>
            <person name="Nagy L.G."/>
            <person name="Martin F."/>
            <person name="Kauserud H."/>
        </authorList>
    </citation>
    <scope>NUCLEOTIDE SEQUENCE</scope>
    <source>
        <strain evidence="2">CBHHK182m</strain>
    </source>
</reference>
<evidence type="ECO:0000313" key="2">
    <source>
        <dbReference type="EMBL" id="KAJ7747848.1"/>
    </source>
</evidence>
<protein>
    <submittedName>
        <fullName evidence="2">Uncharacterized protein</fullName>
    </submittedName>
</protein>
<proteinExistence type="predicted"/>
<accession>A0AAD7IPP2</accession>
<gene>
    <name evidence="2" type="ORF">B0H16DRAFT_1888701</name>
</gene>
<dbReference type="EMBL" id="JARKIB010000075">
    <property type="protein sequence ID" value="KAJ7747848.1"/>
    <property type="molecule type" value="Genomic_DNA"/>
</dbReference>
<feature type="non-terminal residue" evidence="2">
    <location>
        <position position="281"/>
    </location>
</feature>
<evidence type="ECO:0000256" key="1">
    <source>
        <dbReference type="SAM" id="MobiDB-lite"/>
    </source>
</evidence>
<feature type="compositionally biased region" description="Polar residues" evidence="1">
    <location>
        <begin position="135"/>
        <end position="144"/>
    </location>
</feature>
<keyword evidence="3" id="KW-1185">Reference proteome</keyword>
<organism evidence="2 3">
    <name type="scientific">Mycena metata</name>
    <dbReference type="NCBI Taxonomy" id="1033252"/>
    <lineage>
        <taxon>Eukaryota</taxon>
        <taxon>Fungi</taxon>
        <taxon>Dikarya</taxon>
        <taxon>Basidiomycota</taxon>
        <taxon>Agaricomycotina</taxon>
        <taxon>Agaricomycetes</taxon>
        <taxon>Agaricomycetidae</taxon>
        <taxon>Agaricales</taxon>
        <taxon>Marasmiineae</taxon>
        <taxon>Mycenaceae</taxon>
        <taxon>Mycena</taxon>
    </lineage>
</organism>
<dbReference type="AlphaFoldDB" id="A0AAD7IPP2"/>
<evidence type="ECO:0000313" key="3">
    <source>
        <dbReference type="Proteomes" id="UP001215598"/>
    </source>
</evidence>
<sequence length="281" mass="30555">MSGRQNFGITFGTEDSLHNVMPEIGCEDTKTRLTTRVAVDWFCTDAAESADKWPLIQGSGPPKAEAREINNRPASLQSRRPGSPNGRCRVFHALRLRYGGPKPDFDVSSSGKKRKASSEGDERPAKSARIINPARSASGTFTTTGHDKTLTIPLLSASCAPTPLPPGFPSWRPFLEQNTRVNVAAILIRFGSRLATARSRACKLCHATNTPCVDLPAKKSGRDIVRCGLCAMRKKQCEPSSNAQAASTAIAHDFLEPRHGLQTRLPFYPYFGNPPKGLKPS</sequence>
<dbReference type="Proteomes" id="UP001215598">
    <property type="component" value="Unassembled WGS sequence"/>
</dbReference>